<dbReference type="Proteomes" id="UP000288216">
    <property type="component" value="Unassembled WGS sequence"/>
</dbReference>
<comment type="caution">
    <text evidence="1">The sequence shown here is derived from an EMBL/GenBank/DDBJ whole genome shotgun (WGS) entry which is preliminary data.</text>
</comment>
<protein>
    <submittedName>
        <fullName evidence="1">Uncharacterized protein</fullName>
    </submittedName>
</protein>
<evidence type="ECO:0000313" key="1">
    <source>
        <dbReference type="EMBL" id="GCB75549.1"/>
    </source>
</evidence>
<reference evidence="1 2" key="1">
    <citation type="journal article" date="2018" name="Nat. Ecol. Evol.">
        <title>Shark genomes provide insights into elasmobranch evolution and the origin of vertebrates.</title>
        <authorList>
            <person name="Hara Y"/>
            <person name="Yamaguchi K"/>
            <person name="Onimaru K"/>
            <person name="Kadota M"/>
            <person name="Koyanagi M"/>
            <person name="Keeley SD"/>
            <person name="Tatsumi K"/>
            <person name="Tanaka K"/>
            <person name="Motone F"/>
            <person name="Kageyama Y"/>
            <person name="Nozu R"/>
            <person name="Adachi N"/>
            <person name="Nishimura O"/>
            <person name="Nakagawa R"/>
            <person name="Tanegashima C"/>
            <person name="Kiyatake I"/>
            <person name="Matsumoto R"/>
            <person name="Murakumo K"/>
            <person name="Nishida K"/>
            <person name="Terakita A"/>
            <person name="Kuratani S"/>
            <person name="Sato K"/>
            <person name="Hyodo S Kuraku.S."/>
        </authorList>
    </citation>
    <scope>NUCLEOTIDE SEQUENCE [LARGE SCALE GENOMIC DNA]</scope>
</reference>
<keyword evidence="2" id="KW-1185">Reference proteome</keyword>
<proteinExistence type="predicted"/>
<organism evidence="1 2">
    <name type="scientific">Scyliorhinus torazame</name>
    <name type="common">Cloudy catshark</name>
    <name type="synonym">Catulus torazame</name>
    <dbReference type="NCBI Taxonomy" id="75743"/>
    <lineage>
        <taxon>Eukaryota</taxon>
        <taxon>Metazoa</taxon>
        <taxon>Chordata</taxon>
        <taxon>Craniata</taxon>
        <taxon>Vertebrata</taxon>
        <taxon>Chondrichthyes</taxon>
        <taxon>Elasmobranchii</taxon>
        <taxon>Galeomorphii</taxon>
        <taxon>Galeoidea</taxon>
        <taxon>Carcharhiniformes</taxon>
        <taxon>Scyliorhinidae</taxon>
        <taxon>Scyliorhinus</taxon>
    </lineage>
</organism>
<dbReference type="AlphaFoldDB" id="A0A401PQZ3"/>
<sequence>MGWSGLIKSEDNTPDQDSYEWNHLTIRTADWCPLFLMNQSGSLESYHHFSDTQLLNPGSRTVDFNSKPELTAQRQMEAECPTEETEQNIQKSDVAVSREYGVARYVTKITVNRNPWVTQISNGSYRKNTATYIWDEDSLWKPK</sequence>
<dbReference type="EMBL" id="BFAA01008662">
    <property type="protein sequence ID" value="GCB75549.1"/>
    <property type="molecule type" value="Genomic_DNA"/>
</dbReference>
<evidence type="ECO:0000313" key="2">
    <source>
        <dbReference type="Proteomes" id="UP000288216"/>
    </source>
</evidence>
<accession>A0A401PQZ3</accession>
<gene>
    <name evidence="1" type="ORF">scyTo_0015338</name>
</gene>
<name>A0A401PQZ3_SCYTO</name>